<evidence type="ECO:0000256" key="1">
    <source>
        <dbReference type="SAM" id="Phobius"/>
    </source>
</evidence>
<keyword evidence="3" id="KW-1185">Reference proteome</keyword>
<keyword evidence="1" id="KW-0812">Transmembrane</keyword>
<dbReference type="OrthoDB" id="3628479at2759"/>
<proteinExistence type="predicted"/>
<evidence type="ECO:0000313" key="3">
    <source>
        <dbReference type="Proteomes" id="UP000799441"/>
    </source>
</evidence>
<keyword evidence="1" id="KW-0472">Membrane</keyword>
<comment type="caution">
    <text evidence="2">The sequence shown here is derived from an EMBL/GenBank/DDBJ whole genome shotgun (WGS) entry which is preliminary data.</text>
</comment>
<name>A0A9P4QIP8_9PEZI</name>
<dbReference type="AlphaFoldDB" id="A0A9P4QIP8"/>
<gene>
    <name evidence="2" type="ORF">K431DRAFT_280310</name>
</gene>
<accession>A0A9P4QIP8</accession>
<reference evidence="2" key="1">
    <citation type="journal article" date="2020" name="Stud. Mycol.">
        <title>101 Dothideomycetes genomes: a test case for predicting lifestyles and emergence of pathogens.</title>
        <authorList>
            <person name="Haridas S."/>
            <person name="Albert R."/>
            <person name="Binder M."/>
            <person name="Bloem J."/>
            <person name="Labutti K."/>
            <person name="Salamov A."/>
            <person name="Andreopoulos B."/>
            <person name="Baker S."/>
            <person name="Barry K."/>
            <person name="Bills G."/>
            <person name="Bluhm B."/>
            <person name="Cannon C."/>
            <person name="Castanera R."/>
            <person name="Culley D."/>
            <person name="Daum C."/>
            <person name="Ezra D."/>
            <person name="Gonzalez J."/>
            <person name="Henrissat B."/>
            <person name="Kuo A."/>
            <person name="Liang C."/>
            <person name="Lipzen A."/>
            <person name="Lutzoni F."/>
            <person name="Magnuson J."/>
            <person name="Mondo S."/>
            <person name="Nolan M."/>
            <person name="Ohm R."/>
            <person name="Pangilinan J."/>
            <person name="Park H.-J."/>
            <person name="Ramirez L."/>
            <person name="Alfaro M."/>
            <person name="Sun H."/>
            <person name="Tritt A."/>
            <person name="Yoshinaga Y."/>
            <person name="Zwiers L.-H."/>
            <person name="Turgeon B."/>
            <person name="Goodwin S."/>
            <person name="Spatafora J."/>
            <person name="Crous P."/>
            <person name="Grigoriev I."/>
        </authorList>
    </citation>
    <scope>NUCLEOTIDE SEQUENCE</scope>
    <source>
        <strain evidence="2">CBS 116435</strain>
    </source>
</reference>
<keyword evidence="1" id="KW-1133">Transmembrane helix</keyword>
<sequence length="128" mass="13863">MATQTIAKIARYVLVFEFIVGGQCRVTKRLTPKISEIAYKHADGYKRFLPFIPGETAAEHTRNIGVLLLTAGLLMVAPSKGGVRAAGVGLGGVLSLMFLHVQRSIGVPYWLPVLNSALAGLVLYSEYF</sequence>
<organism evidence="2 3">
    <name type="scientific">Polychaeton citri CBS 116435</name>
    <dbReference type="NCBI Taxonomy" id="1314669"/>
    <lineage>
        <taxon>Eukaryota</taxon>
        <taxon>Fungi</taxon>
        <taxon>Dikarya</taxon>
        <taxon>Ascomycota</taxon>
        <taxon>Pezizomycotina</taxon>
        <taxon>Dothideomycetes</taxon>
        <taxon>Dothideomycetidae</taxon>
        <taxon>Capnodiales</taxon>
        <taxon>Capnodiaceae</taxon>
        <taxon>Polychaeton</taxon>
    </lineage>
</organism>
<dbReference type="Proteomes" id="UP000799441">
    <property type="component" value="Unassembled WGS sequence"/>
</dbReference>
<evidence type="ECO:0000313" key="2">
    <source>
        <dbReference type="EMBL" id="KAF2726278.1"/>
    </source>
</evidence>
<dbReference type="EMBL" id="MU003765">
    <property type="protein sequence ID" value="KAF2726278.1"/>
    <property type="molecule type" value="Genomic_DNA"/>
</dbReference>
<feature type="transmembrane region" description="Helical" evidence="1">
    <location>
        <begin position="107"/>
        <end position="124"/>
    </location>
</feature>
<protein>
    <submittedName>
        <fullName evidence="2">Uncharacterized protein</fullName>
    </submittedName>
</protein>